<comment type="caution">
    <text evidence="1">The sequence shown here is derived from an EMBL/GenBank/DDBJ whole genome shotgun (WGS) entry which is preliminary data.</text>
</comment>
<sequence>MLRVSSHWRAAGNGDWKGAFPFDQKSLLNDTAPLFAAWRICQYRNTSSLVGCDANCSYDAAVQYTLLVSV</sequence>
<accession>A0A6A4SN72</accession>
<name>A0A6A4SN72_SCOMX</name>
<evidence type="ECO:0000313" key="2">
    <source>
        <dbReference type="Proteomes" id="UP000438429"/>
    </source>
</evidence>
<dbReference type="Proteomes" id="UP000438429">
    <property type="component" value="Unassembled WGS sequence"/>
</dbReference>
<protein>
    <submittedName>
        <fullName evidence="1">Uncharacterized protein</fullName>
    </submittedName>
</protein>
<dbReference type="EMBL" id="VEVO01000012">
    <property type="protein sequence ID" value="KAF0034015.1"/>
    <property type="molecule type" value="Genomic_DNA"/>
</dbReference>
<gene>
    <name evidence="1" type="ORF">F2P81_014081</name>
</gene>
<evidence type="ECO:0000313" key="1">
    <source>
        <dbReference type="EMBL" id="KAF0034015.1"/>
    </source>
</evidence>
<reference evidence="1 2" key="1">
    <citation type="submission" date="2019-06" db="EMBL/GenBank/DDBJ databases">
        <title>Draft genomes of female and male turbot (Scophthalmus maximus).</title>
        <authorList>
            <person name="Xu H."/>
            <person name="Xu X.-W."/>
            <person name="Shao C."/>
            <person name="Chen S."/>
        </authorList>
    </citation>
    <scope>NUCLEOTIDE SEQUENCE [LARGE SCALE GENOMIC DNA]</scope>
    <source>
        <strain evidence="1">Ysfricsl-2016a</strain>
        <tissue evidence="1">Blood</tissue>
    </source>
</reference>
<organism evidence="1 2">
    <name type="scientific">Scophthalmus maximus</name>
    <name type="common">Turbot</name>
    <name type="synonym">Psetta maxima</name>
    <dbReference type="NCBI Taxonomy" id="52904"/>
    <lineage>
        <taxon>Eukaryota</taxon>
        <taxon>Metazoa</taxon>
        <taxon>Chordata</taxon>
        <taxon>Craniata</taxon>
        <taxon>Vertebrata</taxon>
        <taxon>Euteleostomi</taxon>
        <taxon>Actinopterygii</taxon>
        <taxon>Neopterygii</taxon>
        <taxon>Teleostei</taxon>
        <taxon>Neoteleostei</taxon>
        <taxon>Acanthomorphata</taxon>
        <taxon>Carangaria</taxon>
        <taxon>Pleuronectiformes</taxon>
        <taxon>Pleuronectoidei</taxon>
        <taxon>Scophthalmidae</taxon>
        <taxon>Scophthalmus</taxon>
    </lineage>
</organism>
<proteinExistence type="predicted"/>
<dbReference type="AlphaFoldDB" id="A0A6A4SN72"/>